<evidence type="ECO:0000313" key="2">
    <source>
        <dbReference type="Proteomes" id="UP000789375"/>
    </source>
</evidence>
<dbReference type="EMBL" id="CAJVPP010002255">
    <property type="protein sequence ID" value="CAG8593850.1"/>
    <property type="molecule type" value="Genomic_DNA"/>
</dbReference>
<gene>
    <name evidence="1" type="ORF">FMOSSE_LOCUS8584</name>
</gene>
<name>A0A9N9C9F1_FUNMO</name>
<sequence>MSYINWCICNKPYHKIPWYVKDSYYWDIGFFICSHGCYGCVGSDSQSCRSELEIENDSAIIIQRNVRKWLDKRKRAARVITNAILAWYYRPDGPRMKIAEESFKN</sequence>
<reference evidence="1" key="1">
    <citation type="submission" date="2021-06" db="EMBL/GenBank/DDBJ databases">
        <authorList>
            <person name="Kallberg Y."/>
            <person name="Tangrot J."/>
            <person name="Rosling A."/>
        </authorList>
    </citation>
    <scope>NUCLEOTIDE SEQUENCE</scope>
    <source>
        <strain evidence="1">87-6 pot B 2015</strain>
    </source>
</reference>
<accession>A0A9N9C9F1</accession>
<keyword evidence="2" id="KW-1185">Reference proteome</keyword>
<evidence type="ECO:0000313" key="1">
    <source>
        <dbReference type="EMBL" id="CAG8593850.1"/>
    </source>
</evidence>
<comment type="caution">
    <text evidence="1">The sequence shown here is derived from an EMBL/GenBank/DDBJ whole genome shotgun (WGS) entry which is preliminary data.</text>
</comment>
<dbReference type="AlphaFoldDB" id="A0A9N9C9F1"/>
<organism evidence="1 2">
    <name type="scientific">Funneliformis mosseae</name>
    <name type="common">Endomycorrhizal fungus</name>
    <name type="synonym">Glomus mosseae</name>
    <dbReference type="NCBI Taxonomy" id="27381"/>
    <lineage>
        <taxon>Eukaryota</taxon>
        <taxon>Fungi</taxon>
        <taxon>Fungi incertae sedis</taxon>
        <taxon>Mucoromycota</taxon>
        <taxon>Glomeromycotina</taxon>
        <taxon>Glomeromycetes</taxon>
        <taxon>Glomerales</taxon>
        <taxon>Glomeraceae</taxon>
        <taxon>Funneliformis</taxon>
    </lineage>
</organism>
<proteinExistence type="predicted"/>
<dbReference type="Proteomes" id="UP000789375">
    <property type="component" value="Unassembled WGS sequence"/>
</dbReference>
<protein>
    <submittedName>
        <fullName evidence="1">15192_t:CDS:1</fullName>
    </submittedName>
</protein>